<dbReference type="EMBL" id="LWDP01000057">
    <property type="protein sequence ID" value="ORD93666.1"/>
    <property type="molecule type" value="Genomic_DNA"/>
</dbReference>
<proteinExistence type="predicted"/>
<name>A0A1Y1S5F5_9MICR</name>
<comment type="caution">
    <text evidence="1">The sequence shown here is derived from an EMBL/GenBank/DDBJ whole genome shotgun (WGS) entry which is preliminary data.</text>
</comment>
<gene>
    <name evidence="1" type="ORF">ECANGB1_1790</name>
</gene>
<evidence type="ECO:0000313" key="1">
    <source>
        <dbReference type="EMBL" id="ORD93666.1"/>
    </source>
</evidence>
<sequence>MFLIILEQKTIKVQCYITSKNDSYNLLENRILNKKYKVNLNFIRYFKYLSLIKGFSNVTNF</sequence>
<dbReference type="VEuPathDB" id="MicrosporidiaDB:ECANGB1_1790"/>
<accession>A0A1Y1S5F5</accession>
<dbReference type="Proteomes" id="UP000192639">
    <property type="component" value="Unassembled WGS sequence"/>
</dbReference>
<keyword evidence="2" id="KW-1185">Reference proteome</keyword>
<reference evidence="1 2" key="1">
    <citation type="journal article" date="2017" name="Environ. Microbiol.">
        <title>Decay of the glycolytic pathway and adaptation to intranuclear parasitism within Enterocytozoonidae microsporidia.</title>
        <authorList>
            <person name="Wiredu Boakye D."/>
            <person name="Jaroenlak P."/>
            <person name="Prachumwat A."/>
            <person name="Williams T.A."/>
            <person name="Bateman K.S."/>
            <person name="Itsathitphaisarn O."/>
            <person name="Sritunyalucksana K."/>
            <person name="Paszkiewicz K.H."/>
            <person name="Moore K.A."/>
            <person name="Stentiford G.D."/>
            <person name="Williams B.A."/>
        </authorList>
    </citation>
    <scope>NUCLEOTIDE SEQUENCE [LARGE SCALE GENOMIC DNA]</scope>
    <source>
        <strain evidence="1 2">GB1</strain>
    </source>
</reference>
<organism evidence="1 2">
    <name type="scientific">Enterospora canceri</name>
    <dbReference type="NCBI Taxonomy" id="1081671"/>
    <lineage>
        <taxon>Eukaryota</taxon>
        <taxon>Fungi</taxon>
        <taxon>Fungi incertae sedis</taxon>
        <taxon>Microsporidia</taxon>
        <taxon>Enterocytozoonidae</taxon>
        <taxon>Enterospora</taxon>
    </lineage>
</organism>
<dbReference type="AlphaFoldDB" id="A0A1Y1S5F5"/>
<evidence type="ECO:0000313" key="2">
    <source>
        <dbReference type="Proteomes" id="UP000192639"/>
    </source>
</evidence>
<protein>
    <submittedName>
        <fullName evidence="1">Uncharacterized protein</fullName>
    </submittedName>
</protein>